<evidence type="ECO:0000256" key="4">
    <source>
        <dbReference type="ARBA" id="ARBA00022833"/>
    </source>
</evidence>
<keyword evidence="1 7" id="KW-0489">Methyltransferase</keyword>
<reference evidence="10" key="1">
    <citation type="submission" date="2017-09" db="EMBL/GenBank/DDBJ databases">
        <authorList>
            <person name="Varghese N."/>
            <person name="Submissions S."/>
        </authorList>
    </citation>
    <scope>NUCLEOTIDE SEQUENCE [LARGE SCALE GENOMIC DNA]</scope>
    <source>
        <strain evidence="10">CGMCC 1.8913</strain>
    </source>
</reference>
<dbReference type="GO" id="GO:0009086">
    <property type="term" value="P:methionine biosynthetic process"/>
    <property type="evidence" value="ECO:0007669"/>
    <property type="project" value="InterPro"/>
</dbReference>
<dbReference type="InterPro" id="IPR003726">
    <property type="entry name" value="HCY_dom"/>
</dbReference>
<dbReference type="InterPro" id="IPR036589">
    <property type="entry name" value="HCY_dom_sf"/>
</dbReference>
<evidence type="ECO:0000313" key="9">
    <source>
        <dbReference type="EMBL" id="SNZ03524.1"/>
    </source>
</evidence>
<dbReference type="GO" id="GO:0008898">
    <property type="term" value="F:S-adenosylmethionine-homocysteine S-methyltransferase activity"/>
    <property type="evidence" value="ECO:0007669"/>
    <property type="project" value="TreeGrafter"/>
</dbReference>
<dbReference type="OrthoDB" id="9803687at2"/>
<dbReference type="GO" id="GO:0008270">
    <property type="term" value="F:zinc ion binding"/>
    <property type="evidence" value="ECO:0007669"/>
    <property type="project" value="InterPro"/>
</dbReference>
<dbReference type="InterPro" id="IPR017226">
    <property type="entry name" value="BHMT-like"/>
</dbReference>
<dbReference type="GO" id="GO:0032259">
    <property type="term" value="P:methylation"/>
    <property type="evidence" value="ECO:0007669"/>
    <property type="project" value="UniProtKB-KW"/>
</dbReference>
<evidence type="ECO:0000256" key="7">
    <source>
        <dbReference type="PROSITE-ProRule" id="PRU00333"/>
    </source>
</evidence>
<dbReference type="FunFam" id="3.20.20.330:FF:000002">
    <property type="entry name" value="Homocysteine S-methyltransferase"/>
    <property type="match status" value="1"/>
</dbReference>
<evidence type="ECO:0000256" key="3">
    <source>
        <dbReference type="ARBA" id="ARBA00022723"/>
    </source>
</evidence>
<evidence type="ECO:0000313" key="10">
    <source>
        <dbReference type="Proteomes" id="UP000219356"/>
    </source>
</evidence>
<dbReference type="PANTHER" id="PTHR46015">
    <property type="entry name" value="ZGC:172121"/>
    <property type="match status" value="1"/>
</dbReference>
<protein>
    <recommendedName>
        <fullName evidence="5">S-methylmethionine:homocysteine methyltransferase</fullName>
    </recommendedName>
</protein>
<comment type="cofactor">
    <cofactor evidence="6">
        <name>Zn(2+)</name>
        <dbReference type="ChEBI" id="CHEBI:29105"/>
    </cofactor>
    <text evidence="6">Binds 1 zinc ion per subunit.</text>
</comment>
<name>A0A285N228_9BACI</name>
<dbReference type="EMBL" id="OBEK01000001">
    <property type="protein sequence ID" value="SNZ03524.1"/>
    <property type="molecule type" value="Genomic_DNA"/>
</dbReference>
<dbReference type="RefSeq" id="WP_097040029.1">
    <property type="nucleotide sequence ID" value="NZ_OBEK01000001.1"/>
</dbReference>
<proteinExistence type="predicted"/>
<feature type="binding site" evidence="6 7">
    <location>
        <position position="230"/>
    </location>
    <ligand>
        <name>Zn(2+)</name>
        <dbReference type="ChEBI" id="CHEBI:29105"/>
    </ligand>
</feature>
<evidence type="ECO:0000256" key="6">
    <source>
        <dbReference type="PIRSR" id="PIRSR037505-2"/>
    </source>
</evidence>
<dbReference type="PANTHER" id="PTHR46015:SF1">
    <property type="entry name" value="HOMOCYSTEINE S-METHYLTRANSFERASE-LIKE ISOFORM 1"/>
    <property type="match status" value="1"/>
</dbReference>
<evidence type="ECO:0000256" key="5">
    <source>
        <dbReference type="ARBA" id="ARBA00076752"/>
    </source>
</evidence>
<feature type="domain" description="Hcy-binding" evidence="8">
    <location>
        <begin position="4"/>
        <end position="310"/>
    </location>
</feature>
<dbReference type="Proteomes" id="UP000219356">
    <property type="component" value="Unassembled WGS sequence"/>
</dbReference>
<dbReference type="SUPFAM" id="SSF82282">
    <property type="entry name" value="Homocysteine S-methyltransferase"/>
    <property type="match status" value="1"/>
</dbReference>
<evidence type="ECO:0000259" key="8">
    <source>
        <dbReference type="PROSITE" id="PS50970"/>
    </source>
</evidence>
<dbReference type="AlphaFoldDB" id="A0A285N228"/>
<accession>A0A285N228</accession>
<evidence type="ECO:0000256" key="2">
    <source>
        <dbReference type="ARBA" id="ARBA00022679"/>
    </source>
</evidence>
<keyword evidence="2 7" id="KW-0808">Transferase</keyword>
<dbReference type="PROSITE" id="PS50970">
    <property type="entry name" value="HCY"/>
    <property type="match status" value="1"/>
</dbReference>
<keyword evidence="10" id="KW-1185">Reference proteome</keyword>
<gene>
    <name evidence="9" type="ORF">SAMN05421503_0384</name>
</gene>
<sequence length="311" mass="34207">MPRNPIQHLLSKHKVMILDGALGTELERQGCNLEDPLWSARILLEQPELIRQTHLNYFRAGADCTITSSYQASVEGFQSRGLEEKEALNLIGKTVKLAAEAREIYRQEAKFPNQVLPLVAGSVGPYGAFLADGSEYRGDYQVSDEVLKDFHRPRIQALLEAGADLLAFETIPSLREAEVLIDLLKEFPDSSAWLTFTLRDANSISDGTPLGRCAELAASSEQIAAIGLNCAPISVVTDAVKELKKHTSKPIIVYPNSGEQYDAVSKTWSGTEGLETLAGCSPEWYEAGAHIIGGCCRTTPQQIQHLAKRWR</sequence>
<dbReference type="Pfam" id="PF02574">
    <property type="entry name" value="S-methyl_trans"/>
    <property type="match status" value="1"/>
</dbReference>
<keyword evidence="3 6" id="KW-0479">Metal-binding</keyword>
<dbReference type="PIRSF" id="PIRSF037505">
    <property type="entry name" value="Betaine_HMT"/>
    <property type="match status" value="1"/>
</dbReference>
<keyword evidence="4 6" id="KW-0862">Zinc</keyword>
<dbReference type="Gene3D" id="3.20.20.330">
    <property type="entry name" value="Homocysteine-binding-like domain"/>
    <property type="match status" value="1"/>
</dbReference>
<dbReference type="InterPro" id="IPR051486">
    <property type="entry name" value="Hcy_S-methyltransferase"/>
</dbReference>
<evidence type="ECO:0000256" key="1">
    <source>
        <dbReference type="ARBA" id="ARBA00022603"/>
    </source>
</evidence>
<dbReference type="NCBIfam" id="NF007020">
    <property type="entry name" value="PRK09485.1"/>
    <property type="match status" value="1"/>
</dbReference>
<feature type="binding site" evidence="7">
    <location>
        <position position="296"/>
    </location>
    <ligand>
        <name>Zn(2+)</name>
        <dbReference type="ChEBI" id="CHEBI:29105"/>
    </ligand>
</feature>
<organism evidence="9 10">
    <name type="scientific">Terribacillus aidingensis</name>
    <dbReference type="NCBI Taxonomy" id="586416"/>
    <lineage>
        <taxon>Bacteria</taxon>
        <taxon>Bacillati</taxon>
        <taxon>Bacillota</taxon>
        <taxon>Bacilli</taxon>
        <taxon>Bacillales</taxon>
        <taxon>Bacillaceae</taxon>
        <taxon>Terribacillus</taxon>
    </lineage>
</organism>
<feature type="binding site" evidence="7">
    <location>
        <position position="295"/>
    </location>
    <ligand>
        <name>Zn(2+)</name>
        <dbReference type="ChEBI" id="CHEBI:29105"/>
    </ligand>
</feature>
<dbReference type="GO" id="GO:0033528">
    <property type="term" value="P:S-methylmethionine cycle"/>
    <property type="evidence" value="ECO:0007669"/>
    <property type="project" value="TreeGrafter"/>
</dbReference>